<dbReference type="InterPro" id="IPR004488">
    <property type="entry name" value="Mg/Co-transport_prot_CorA"/>
</dbReference>
<organism evidence="9 10">
    <name type="scientific">Nonlabens tegetincola</name>
    <dbReference type="NCBI Taxonomy" id="323273"/>
    <lineage>
        <taxon>Bacteria</taxon>
        <taxon>Pseudomonadati</taxon>
        <taxon>Bacteroidota</taxon>
        <taxon>Flavobacteriia</taxon>
        <taxon>Flavobacteriales</taxon>
        <taxon>Flavobacteriaceae</taxon>
        <taxon>Nonlabens</taxon>
    </lineage>
</organism>
<dbReference type="NCBIfam" id="TIGR00383">
    <property type="entry name" value="corA"/>
    <property type="match status" value="1"/>
</dbReference>
<proteinExistence type="inferred from homology"/>
<dbReference type="STRING" id="319236.BST91_04410"/>
<dbReference type="PANTHER" id="PTHR46494:SF1">
    <property type="entry name" value="CORA FAMILY METAL ION TRANSPORTER (EUROFUNG)"/>
    <property type="match status" value="1"/>
</dbReference>
<dbReference type="FunFam" id="1.20.58.340:FF:000012">
    <property type="entry name" value="Magnesium transport protein CorA"/>
    <property type="match status" value="1"/>
</dbReference>
<protein>
    <recommendedName>
        <fullName evidence="8">Magnesium transport protein CorA</fullName>
    </recommendedName>
</protein>
<dbReference type="GO" id="GO:0015087">
    <property type="term" value="F:cobalt ion transmembrane transporter activity"/>
    <property type="evidence" value="ECO:0007669"/>
    <property type="project" value="UniProtKB-UniRule"/>
</dbReference>
<gene>
    <name evidence="8" type="primary">corA</name>
    <name evidence="9" type="ORF">JCM19294_620</name>
</gene>
<evidence type="ECO:0000256" key="2">
    <source>
        <dbReference type="ARBA" id="ARBA00009765"/>
    </source>
</evidence>
<comment type="caution">
    <text evidence="9">The sequence shown here is derived from an EMBL/GenBank/DDBJ whole genome shotgun (WGS) entry which is preliminary data.</text>
</comment>
<sequence length="360" mass="42422">MPKKIINKLRIKRKAAPKTSQTVFTPPGTISYVGVHREGEVVTETIAYGPEHYEKHDKIVYSLPNDYVKWYNLDGIHDIEKLKKIGKRFDIHPLLLEDVANTTQRPKTEFYPNYVFQCIKMISYDEKDHDIEQEQVSIILNEHEVVTFQEQTGDVFGSVRSRIENNHGRIRTSDSDYLFYALIDSVLDHYFIAIEKIGDYLDVLEDEIFNDPEKESLNKVQNNKRVLINLRRSVYPLRESISRLLKEESRFLQPQTKAYFQDAYDHCIQIIETIESYREINTGLKDMYLSSVSHKMNQIMQVLTIISSIFIPMTFLAGIYGMNFEHIPELTWEHGYMYFWIICAVMFVGLIVFFKFKKWL</sequence>
<feature type="transmembrane region" description="Helical" evidence="8">
    <location>
        <begin position="335"/>
        <end position="354"/>
    </location>
</feature>
<dbReference type="GO" id="GO:0000287">
    <property type="term" value="F:magnesium ion binding"/>
    <property type="evidence" value="ECO:0007669"/>
    <property type="project" value="TreeGrafter"/>
</dbReference>
<keyword evidence="5 8" id="KW-0812">Transmembrane</keyword>
<dbReference type="SUPFAM" id="SSF143865">
    <property type="entry name" value="CorA soluble domain-like"/>
    <property type="match status" value="1"/>
</dbReference>
<evidence type="ECO:0000256" key="8">
    <source>
        <dbReference type="RuleBase" id="RU362010"/>
    </source>
</evidence>
<comment type="similarity">
    <text evidence="2 8">Belongs to the CorA metal ion transporter (MIT) (TC 1.A.35) family.</text>
</comment>
<dbReference type="Gene3D" id="1.20.58.340">
    <property type="entry name" value="Magnesium transport protein CorA, transmembrane region"/>
    <property type="match status" value="2"/>
</dbReference>
<keyword evidence="7 8" id="KW-0472">Membrane</keyword>
<evidence type="ECO:0000313" key="10">
    <source>
        <dbReference type="Proteomes" id="UP000029221"/>
    </source>
</evidence>
<dbReference type="SUPFAM" id="SSF144083">
    <property type="entry name" value="Magnesium transport protein CorA, transmembrane region"/>
    <property type="match status" value="1"/>
</dbReference>
<dbReference type="PANTHER" id="PTHR46494">
    <property type="entry name" value="CORA FAMILY METAL ION TRANSPORTER (EUROFUNG)"/>
    <property type="match status" value="1"/>
</dbReference>
<dbReference type="Proteomes" id="UP000029221">
    <property type="component" value="Unassembled WGS sequence"/>
</dbReference>
<dbReference type="EMBL" id="BBML01000004">
    <property type="protein sequence ID" value="GAK97114.1"/>
    <property type="molecule type" value="Genomic_DNA"/>
</dbReference>
<dbReference type="InterPro" id="IPR002523">
    <property type="entry name" value="MgTranspt_CorA/ZnTranspt_ZntB"/>
</dbReference>
<reference evidence="9" key="1">
    <citation type="journal article" date="2014" name="Genome Announc.">
        <title>Draft Genome Sequences of Marine Flavobacterium Nonlabens Strains NR17, NR24, NR27, NR32, NR33, and Ara13.</title>
        <authorList>
            <person name="Nakanishi M."/>
            <person name="Meirelles P."/>
            <person name="Suzuki R."/>
            <person name="Takatani N."/>
            <person name="Mino S."/>
            <person name="Suda W."/>
            <person name="Oshima K."/>
            <person name="Hattori M."/>
            <person name="Ohkuma M."/>
            <person name="Hosokawa M."/>
            <person name="Miyashita K."/>
            <person name="Thompson F.L."/>
            <person name="Niwa A."/>
            <person name="Sawabe T."/>
            <person name="Sawabe T."/>
        </authorList>
    </citation>
    <scope>NUCLEOTIDE SEQUENCE [LARGE SCALE GENOMIC DNA]</scope>
    <source>
        <strain evidence="9">JCM 19294</strain>
    </source>
</reference>
<keyword evidence="4 8" id="KW-1003">Cell membrane</keyword>
<keyword evidence="6 8" id="KW-1133">Transmembrane helix</keyword>
<dbReference type="Pfam" id="PF01544">
    <property type="entry name" value="CorA"/>
    <property type="match status" value="1"/>
</dbReference>
<dbReference type="CDD" id="cd12828">
    <property type="entry name" value="TmCorA-like_1"/>
    <property type="match status" value="1"/>
</dbReference>
<feature type="transmembrane region" description="Helical" evidence="8">
    <location>
        <begin position="302"/>
        <end position="323"/>
    </location>
</feature>
<comment type="subcellular location">
    <subcellularLocation>
        <location evidence="1">Cell membrane</location>
        <topology evidence="1">Multi-pass membrane protein</topology>
    </subcellularLocation>
    <subcellularLocation>
        <location evidence="8">Membrane</location>
        <topology evidence="8">Multi-pass membrane protein</topology>
    </subcellularLocation>
</comment>
<name>A0A090Q212_9FLAO</name>
<keyword evidence="10" id="KW-1185">Reference proteome</keyword>
<evidence type="ECO:0000256" key="4">
    <source>
        <dbReference type="ARBA" id="ARBA00022475"/>
    </source>
</evidence>
<dbReference type="InterPro" id="IPR045863">
    <property type="entry name" value="CorA_TM1_TM2"/>
</dbReference>
<evidence type="ECO:0000256" key="3">
    <source>
        <dbReference type="ARBA" id="ARBA00022448"/>
    </source>
</evidence>
<dbReference type="InterPro" id="IPR045861">
    <property type="entry name" value="CorA_cytoplasmic_dom"/>
</dbReference>
<evidence type="ECO:0000313" key="9">
    <source>
        <dbReference type="EMBL" id="GAK97114.1"/>
    </source>
</evidence>
<evidence type="ECO:0000256" key="1">
    <source>
        <dbReference type="ARBA" id="ARBA00004651"/>
    </source>
</evidence>
<keyword evidence="8" id="KW-0406">Ion transport</keyword>
<dbReference type="eggNOG" id="COG0598">
    <property type="taxonomic scope" value="Bacteria"/>
</dbReference>
<dbReference type="AlphaFoldDB" id="A0A090Q212"/>
<keyword evidence="8" id="KW-0460">Magnesium</keyword>
<dbReference type="GO" id="GO:0005886">
    <property type="term" value="C:plasma membrane"/>
    <property type="evidence" value="ECO:0007669"/>
    <property type="project" value="UniProtKB-SubCell"/>
</dbReference>
<comment type="function">
    <text evidence="8">Mediates influx of magnesium ions.</text>
</comment>
<dbReference type="GO" id="GO:0015095">
    <property type="term" value="F:magnesium ion transmembrane transporter activity"/>
    <property type="evidence" value="ECO:0007669"/>
    <property type="project" value="UniProtKB-UniRule"/>
</dbReference>
<keyword evidence="3 8" id="KW-0813">Transport</keyword>
<evidence type="ECO:0000256" key="7">
    <source>
        <dbReference type="ARBA" id="ARBA00023136"/>
    </source>
</evidence>
<dbReference type="Gene3D" id="3.30.460.20">
    <property type="entry name" value="CorA soluble domain-like"/>
    <property type="match status" value="1"/>
</dbReference>
<evidence type="ECO:0000256" key="6">
    <source>
        <dbReference type="ARBA" id="ARBA00022989"/>
    </source>
</evidence>
<dbReference type="RefSeq" id="WP_052510354.1">
    <property type="nucleotide sequence ID" value="NZ_BBML01000004.1"/>
</dbReference>
<dbReference type="GO" id="GO:0050897">
    <property type="term" value="F:cobalt ion binding"/>
    <property type="evidence" value="ECO:0007669"/>
    <property type="project" value="TreeGrafter"/>
</dbReference>
<accession>A0A090Q212</accession>
<evidence type="ECO:0000256" key="5">
    <source>
        <dbReference type="ARBA" id="ARBA00022692"/>
    </source>
</evidence>